<evidence type="ECO:0000313" key="1">
    <source>
        <dbReference type="EMBL" id="TKV82254.1"/>
    </source>
</evidence>
<comment type="caution">
    <text evidence="1">The sequence shown here is derived from an EMBL/GenBank/DDBJ whole genome shotgun (WGS) entry which is preliminary data.</text>
</comment>
<gene>
    <name evidence="1" type="ORF">FDV58_07070</name>
</gene>
<sequence length="282" mass="31536">MSFGPSRKYGGAWHSVPDRPDFLVGTSVSVAHVGRVIGRPSIVLNEDDADYVPLFAKITYPFANRIVIPAVLRDKRTTKVRTHDSYHELAYLHPNHFKPDQEVVRLLGIEPREPYFIIRLVSLTAHHDAGESGLSEAQVLRLIALLEPHGRVFINAESSIAPRLQPYALKAPPESMHDLLAHAKILISDSQTMTMEAALLGRPAIRCNSFVGRCSVIAELEQRYRLAWGFKPQQFEELVTLVSGMVADPALEATMAERHARVLAEKVDLTDWLLKQFDNGFA</sequence>
<evidence type="ECO:0000313" key="2">
    <source>
        <dbReference type="Proteomes" id="UP000305095"/>
    </source>
</evidence>
<dbReference type="Proteomes" id="UP000305095">
    <property type="component" value="Unassembled WGS sequence"/>
</dbReference>
<proteinExistence type="predicted"/>
<dbReference type="RefSeq" id="WP_137477544.1">
    <property type="nucleotide sequence ID" value="NZ_SZZP01000004.1"/>
</dbReference>
<dbReference type="InterPro" id="IPR007152">
    <property type="entry name" value="DUF354"/>
</dbReference>
<dbReference type="PANTHER" id="PTHR39662:SF1">
    <property type="entry name" value="DUF354 DOMAIN-CONTAINING PROTEIN"/>
    <property type="match status" value="1"/>
</dbReference>
<dbReference type="SUPFAM" id="SSF53756">
    <property type="entry name" value="UDP-Glycosyltransferase/glycogen phosphorylase"/>
    <property type="match status" value="1"/>
</dbReference>
<protein>
    <submittedName>
        <fullName evidence="1">Uncharacterized protein</fullName>
    </submittedName>
</protein>
<name>A0A4U6S3K4_BRAEL</name>
<dbReference type="PANTHER" id="PTHR39662">
    <property type="entry name" value="DUF354 DOMAIN-CONTAINING PROTEIN-RELATED"/>
    <property type="match status" value="1"/>
</dbReference>
<reference evidence="1 2" key="1">
    <citation type="submission" date="2019-05" db="EMBL/GenBank/DDBJ databases">
        <title>Draft Genome of Bradyrhizobium elkanii strain SEMIA 938, Used in Commercial Inoculants for Lupinus spp. in Brazil.</title>
        <authorList>
            <person name="Hungria M."/>
            <person name="Delamuta J.R.M."/>
            <person name="Ribeiro R.A."/>
            <person name="Nogueira M.A."/>
        </authorList>
    </citation>
    <scope>NUCLEOTIDE SEQUENCE [LARGE SCALE GENOMIC DNA]</scope>
    <source>
        <strain evidence="1 2">Semia 938</strain>
    </source>
</reference>
<dbReference type="EMBL" id="SZZP01000004">
    <property type="protein sequence ID" value="TKV82254.1"/>
    <property type="molecule type" value="Genomic_DNA"/>
</dbReference>
<accession>A0A4U6S3K4</accession>
<dbReference type="AlphaFoldDB" id="A0A4U6S3K4"/>
<organism evidence="1 2">
    <name type="scientific">Bradyrhizobium elkanii</name>
    <dbReference type="NCBI Taxonomy" id="29448"/>
    <lineage>
        <taxon>Bacteria</taxon>
        <taxon>Pseudomonadati</taxon>
        <taxon>Pseudomonadota</taxon>
        <taxon>Alphaproteobacteria</taxon>
        <taxon>Hyphomicrobiales</taxon>
        <taxon>Nitrobacteraceae</taxon>
        <taxon>Bradyrhizobium</taxon>
    </lineage>
</organism>